<evidence type="ECO:0000313" key="1">
    <source>
        <dbReference type="EMBL" id="ETN85122.1"/>
    </source>
</evidence>
<name>W2TVP4_NECAM</name>
<reference evidence="2" key="1">
    <citation type="journal article" date="2014" name="Nat. Genet.">
        <title>Genome of the human hookworm Necator americanus.</title>
        <authorList>
            <person name="Tang Y.T."/>
            <person name="Gao X."/>
            <person name="Rosa B.A."/>
            <person name="Abubucker S."/>
            <person name="Hallsworth-Pepin K."/>
            <person name="Martin J."/>
            <person name="Tyagi R."/>
            <person name="Heizer E."/>
            <person name="Zhang X."/>
            <person name="Bhonagiri-Palsikar V."/>
            <person name="Minx P."/>
            <person name="Warren W.C."/>
            <person name="Wang Q."/>
            <person name="Zhan B."/>
            <person name="Hotez P.J."/>
            <person name="Sternberg P.W."/>
            <person name="Dougall A."/>
            <person name="Gaze S.T."/>
            <person name="Mulvenna J."/>
            <person name="Sotillo J."/>
            <person name="Ranganathan S."/>
            <person name="Rabelo E.M."/>
            <person name="Wilson R.K."/>
            <person name="Felgner P.L."/>
            <person name="Bethony J."/>
            <person name="Hawdon J.M."/>
            <person name="Gasser R.B."/>
            <person name="Loukas A."/>
            <person name="Mitreva M."/>
        </authorList>
    </citation>
    <scope>NUCLEOTIDE SEQUENCE [LARGE SCALE GENOMIC DNA]</scope>
</reference>
<dbReference type="AlphaFoldDB" id="W2TVP4"/>
<evidence type="ECO:0000313" key="2">
    <source>
        <dbReference type="Proteomes" id="UP000053676"/>
    </source>
</evidence>
<organism evidence="1 2">
    <name type="scientific">Necator americanus</name>
    <name type="common">Human hookworm</name>
    <dbReference type="NCBI Taxonomy" id="51031"/>
    <lineage>
        <taxon>Eukaryota</taxon>
        <taxon>Metazoa</taxon>
        <taxon>Ecdysozoa</taxon>
        <taxon>Nematoda</taxon>
        <taxon>Chromadorea</taxon>
        <taxon>Rhabditida</taxon>
        <taxon>Rhabditina</taxon>
        <taxon>Rhabditomorpha</taxon>
        <taxon>Strongyloidea</taxon>
        <taxon>Ancylostomatidae</taxon>
        <taxon>Bunostominae</taxon>
        <taxon>Necator</taxon>
    </lineage>
</organism>
<gene>
    <name evidence="1" type="ORF">NECAME_16903</name>
</gene>
<dbReference type="KEGG" id="nai:NECAME_16903"/>
<sequence length="64" mass="7115">MKIQQSPTPSGCLVDYASYGYVDQPAALKILGVGRKCMKEHSARIVLYEAWNAEILEKPNDFAV</sequence>
<accession>W2TVP4</accession>
<protein>
    <submittedName>
        <fullName evidence="1">Uncharacterized protein</fullName>
    </submittedName>
</protein>
<dbReference type="Proteomes" id="UP000053676">
    <property type="component" value="Unassembled WGS sequence"/>
</dbReference>
<proteinExistence type="predicted"/>
<dbReference type="EMBL" id="KI657804">
    <property type="protein sequence ID" value="ETN85122.1"/>
    <property type="molecule type" value="Genomic_DNA"/>
</dbReference>
<keyword evidence="2" id="KW-1185">Reference proteome</keyword>